<protein>
    <submittedName>
        <fullName evidence="1">Uncharacterized protein</fullName>
    </submittedName>
</protein>
<comment type="caution">
    <text evidence="1">The sequence shown here is derived from an EMBL/GenBank/DDBJ whole genome shotgun (WGS) entry which is preliminary data.</text>
</comment>
<evidence type="ECO:0000313" key="2">
    <source>
        <dbReference type="Proteomes" id="UP000467240"/>
    </source>
</evidence>
<accession>A0A7J5BNW9</accession>
<dbReference type="AlphaFoldDB" id="A0A7J5BNW9"/>
<dbReference type="EMBL" id="WBJZ01000020">
    <property type="protein sequence ID" value="KAB1654085.1"/>
    <property type="molecule type" value="Genomic_DNA"/>
</dbReference>
<organism evidence="1 2">
    <name type="scientific">Pseudoclavibacter chungangensis</name>
    <dbReference type="NCBI Taxonomy" id="587635"/>
    <lineage>
        <taxon>Bacteria</taxon>
        <taxon>Bacillati</taxon>
        <taxon>Actinomycetota</taxon>
        <taxon>Actinomycetes</taxon>
        <taxon>Micrococcales</taxon>
        <taxon>Microbacteriaceae</taxon>
        <taxon>Pseudoclavibacter</taxon>
    </lineage>
</organism>
<name>A0A7J5BNW9_9MICO</name>
<reference evidence="1 2" key="1">
    <citation type="submission" date="2019-09" db="EMBL/GenBank/DDBJ databases">
        <title>Phylogeny of genus Pseudoclavibacter and closely related genus.</title>
        <authorList>
            <person name="Li Y."/>
        </authorList>
    </citation>
    <scope>NUCLEOTIDE SEQUENCE [LARGE SCALE GENOMIC DNA]</scope>
    <source>
        <strain evidence="1 2">DSM 23821</strain>
    </source>
</reference>
<evidence type="ECO:0000313" key="1">
    <source>
        <dbReference type="EMBL" id="KAB1654085.1"/>
    </source>
</evidence>
<sequence length="117" mass="12748">MSYTLAFWSGGVDLDPADTYRRFGDTGAVDGVEPVDRQLVVQSFAERLPGWTWGGQFLTPPGVDPENGSPVFDVHLGEQLVEFVGYGMTGSAANAVIDAMRALGFRLYDPQTGERFE</sequence>
<gene>
    <name evidence="1" type="ORF">F8O01_14320</name>
</gene>
<dbReference type="OrthoDB" id="4377013at2"/>
<dbReference type="RefSeq" id="WP_158041636.1">
    <property type="nucleotide sequence ID" value="NZ_JACCFV010000001.1"/>
</dbReference>
<keyword evidence="2" id="KW-1185">Reference proteome</keyword>
<dbReference type="Proteomes" id="UP000467240">
    <property type="component" value="Unassembled WGS sequence"/>
</dbReference>
<proteinExistence type="predicted"/>